<sequence length="158" mass="17922">MNTFTTGYDADEDPDSEEEEDRIKAWVDEMITGLEGLVTKLYGGIWAIKRSLFSYEFPSSLLVVNFVEDSDPHRLLSDIALRYIPNTLLYQPHPRPSNVSLLRLAAFCDKNISGYHPPRRVKPLALPPQPKPLVTVLGLRSYPNPEDLTSPEAYLTYN</sequence>
<name>A0A8E2JEN9_9PEZI</name>
<proteinExistence type="predicted"/>
<reference evidence="1 2" key="1">
    <citation type="journal article" date="2016" name="Nat. Commun.">
        <title>Ectomycorrhizal ecology is imprinted in the genome of the dominant symbiotic fungus Cenococcum geophilum.</title>
        <authorList>
            <consortium name="DOE Joint Genome Institute"/>
            <person name="Peter M."/>
            <person name="Kohler A."/>
            <person name="Ohm R.A."/>
            <person name="Kuo A."/>
            <person name="Krutzmann J."/>
            <person name="Morin E."/>
            <person name="Arend M."/>
            <person name="Barry K.W."/>
            <person name="Binder M."/>
            <person name="Choi C."/>
            <person name="Clum A."/>
            <person name="Copeland A."/>
            <person name="Grisel N."/>
            <person name="Haridas S."/>
            <person name="Kipfer T."/>
            <person name="LaButti K."/>
            <person name="Lindquist E."/>
            <person name="Lipzen A."/>
            <person name="Maire R."/>
            <person name="Meier B."/>
            <person name="Mihaltcheva S."/>
            <person name="Molinier V."/>
            <person name="Murat C."/>
            <person name="Poggeler S."/>
            <person name="Quandt C.A."/>
            <person name="Sperisen C."/>
            <person name="Tritt A."/>
            <person name="Tisserant E."/>
            <person name="Crous P.W."/>
            <person name="Henrissat B."/>
            <person name="Nehls U."/>
            <person name="Egli S."/>
            <person name="Spatafora J.W."/>
            <person name="Grigoriev I.V."/>
            <person name="Martin F.M."/>
        </authorList>
    </citation>
    <scope>NUCLEOTIDE SEQUENCE [LARGE SCALE GENOMIC DNA]</scope>
    <source>
        <strain evidence="1 2">CBS 459.81</strain>
    </source>
</reference>
<accession>A0A8E2JEN9</accession>
<dbReference type="Proteomes" id="UP000250266">
    <property type="component" value="Unassembled WGS sequence"/>
</dbReference>
<protein>
    <submittedName>
        <fullName evidence="1">Uncharacterized protein</fullName>
    </submittedName>
</protein>
<dbReference type="AlphaFoldDB" id="A0A8E2JEN9"/>
<evidence type="ECO:0000313" key="1">
    <source>
        <dbReference type="EMBL" id="OCK79769.1"/>
    </source>
</evidence>
<evidence type="ECO:0000313" key="2">
    <source>
        <dbReference type="Proteomes" id="UP000250266"/>
    </source>
</evidence>
<organism evidence="1 2">
    <name type="scientific">Lepidopterella palustris CBS 459.81</name>
    <dbReference type="NCBI Taxonomy" id="1314670"/>
    <lineage>
        <taxon>Eukaryota</taxon>
        <taxon>Fungi</taxon>
        <taxon>Dikarya</taxon>
        <taxon>Ascomycota</taxon>
        <taxon>Pezizomycotina</taxon>
        <taxon>Dothideomycetes</taxon>
        <taxon>Pleosporomycetidae</taxon>
        <taxon>Mytilinidiales</taxon>
        <taxon>Argynnaceae</taxon>
        <taxon>Lepidopterella</taxon>
    </lineage>
</organism>
<gene>
    <name evidence="1" type="ORF">K432DRAFT_405304</name>
</gene>
<dbReference type="EMBL" id="KV744989">
    <property type="protein sequence ID" value="OCK79769.1"/>
    <property type="molecule type" value="Genomic_DNA"/>
</dbReference>
<keyword evidence="2" id="KW-1185">Reference proteome</keyword>